<name>A0ACB9LT59_BAUVA</name>
<evidence type="ECO:0000313" key="2">
    <source>
        <dbReference type="Proteomes" id="UP000828941"/>
    </source>
</evidence>
<organism evidence="1 2">
    <name type="scientific">Bauhinia variegata</name>
    <name type="common">Purple orchid tree</name>
    <name type="synonym">Phanera variegata</name>
    <dbReference type="NCBI Taxonomy" id="167791"/>
    <lineage>
        <taxon>Eukaryota</taxon>
        <taxon>Viridiplantae</taxon>
        <taxon>Streptophyta</taxon>
        <taxon>Embryophyta</taxon>
        <taxon>Tracheophyta</taxon>
        <taxon>Spermatophyta</taxon>
        <taxon>Magnoliopsida</taxon>
        <taxon>eudicotyledons</taxon>
        <taxon>Gunneridae</taxon>
        <taxon>Pentapetalae</taxon>
        <taxon>rosids</taxon>
        <taxon>fabids</taxon>
        <taxon>Fabales</taxon>
        <taxon>Fabaceae</taxon>
        <taxon>Cercidoideae</taxon>
        <taxon>Cercideae</taxon>
        <taxon>Bauhiniinae</taxon>
        <taxon>Bauhinia</taxon>
    </lineage>
</organism>
<comment type="caution">
    <text evidence="1">The sequence shown here is derived from an EMBL/GenBank/DDBJ whole genome shotgun (WGS) entry which is preliminary data.</text>
</comment>
<dbReference type="EMBL" id="CM039436">
    <property type="protein sequence ID" value="KAI4314605.1"/>
    <property type="molecule type" value="Genomic_DNA"/>
</dbReference>
<evidence type="ECO:0000313" key="1">
    <source>
        <dbReference type="EMBL" id="KAI4314605.1"/>
    </source>
</evidence>
<keyword evidence="2" id="KW-1185">Reference proteome</keyword>
<sequence length="129" mass="13726">MPFSSPLPSVTGRSVADSIQRLDTPAMTSISLPVGLSSHQSFTQLDPADQTAASQVAGHPSFSTSMYWQGQRRLSSDSSQSLPQSSSLQPPSTVSPLVMLMQNQMQTLETQAPANLGRTTLLEHGIPTS</sequence>
<gene>
    <name evidence="1" type="ORF">L6164_027494</name>
</gene>
<protein>
    <submittedName>
        <fullName evidence="1">Uncharacterized protein</fullName>
    </submittedName>
</protein>
<accession>A0ACB9LT59</accession>
<reference evidence="1 2" key="1">
    <citation type="journal article" date="2022" name="DNA Res.">
        <title>Chromosomal-level genome assembly of the orchid tree Bauhinia variegata (Leguminosae; Cercidoideae) supports the allotetraploid origin hypothesis of Bauhinia.</title>
        <authorList>
            <person name="Zhong Y."/>
            <person name="Chen Y."/>
            <person name="Zheng D."/>
            <person name="Pang J."/>
            <person name="Liu Y."/>
            <person name="Luo S."/>
            <person name="Meng S."/>
            <person name="Qian L."/>
            <person name="Wei D."/>
            <person name="Dai S."/>
            <person name="Zhou R."/>
        </authorList>
    </citation>
    <scope>NUCLEOTIDE SEQUENCE [LARGE SCALE GENOMIC DNA]</scope>
    <source>
        <strain evidence="1">BV-YZ2020</strain>
    </source>
</reference>
<dbReference type="Proteomes" id="UP000828941">
    <property type="component" value="Chromosome 11"/>
</dbReference>
<proteinExistence type="predicted"/>